<dbReference type="GO" id="GO:0005759">
    <property type="term" value="C:mitochondrial matrix"/>
    <property type="evidence" value="ECO:0007669"/>
    <property type="project" value="UniProtKB-SubCell"/>
</dbReference>
<dbReference type="EC" id="2.1.1.228" evidence="10"/>
<keyword evidence="6 10" id="KW-0819">tRNA processing</keyword>
<keyword evidence="2 10" id="KW-0963">Cytoplasm</keyword>
<dbReference type="InterPro" id="IPR030382">
    <property type="entry name" value="MeTrfase_TRM5/TYW2"/>
</dbReference>
<evidence type="ECO:0000256" key="9">
    <source>
        <dbReference type="ARBA" id="ARBA00047783"/>
    </source>
</evidence>
<keyword evidence="5 10" id="KW-0949">S-adenosyl-L-methionine</keyword>
<evidence type="ECO:0000256" key="1">
    <source>
        <dbReference type="ARBA" id="ARBA00009775"/>
    </source>
</evidence>
<dbReference type="Proteomes" id="UP000242877">
    <property type="component" value="Unassembled WGS sequence"/>
</dbReference>
<keyword evidence="3 10" id="KW-0489">Methyltransferase</keyword>
<comment type="similarity">
    <text evidence="10">Belongs to the TRM5 / TYW2 family.</text>
</comment>
<keyword evidence="13" id="KW-1185">Reference proteome</keyword>
<comment type="catalytic activity">
    <reaction evidence="9 10">
        <text>guanosine(37) in tRNA + S-adenosyl-L-methionine = N(1)-methylguanosine(37) in tRNA + S-adenosyl-L-homocysteine + H(+)</text>
        <dbReference type="Rhea" id="RHEA:36899"/>
        <dbReference type="Rhea" id="RHEA-COMP:10145"/>
        <dbReference type="Rhea" id="RHEA-COMP:10147"/>
        <dbReference type="ChEBI" id="CHEBI:15378"/>
        <dbReference type="ChEBI" id="CHEBI:57856"/>
        <dbReference type="ChEBI" id="CHEBI:59789"/>
        <dbReference type="ChEBI" id="CHEBI:73542"/>
        <dbReference type="ChEBI" id="CHEBI:74269"/>
        <dbReference type="EC" id="2.1.1.228"/>
    </reaction>
</comment>
<comment type="subcellular location">
    <subcellularLocation>
        <location evidence="10">Mitochondrion matrix</location>
    </subcellularLocation>
    <subcellularLocation>
        <location evidence="10">Nucleus</location>
    </subcellularLocation>
    <subcellularLocation>
        <location evidence="10">Cytoplasm</location>
    </subcellularLocation>
    <text evidence="10">Predominantly in the mitochondria and in the nucleus.</text>
</comment>
<comment type="caution">
    <text evidence="12">The sequence shown here is derived from an EMBL/GenBank/DDBJ whole genome shotgun (WGS) entry which is preliminary data.</text>
</comment>
<feature type="domain" description="SAM-dependent methyltransferase TRM5/TYW2-type" evidence="11">
    <location>
        <begin position="156"/>
        <end position="470"/>
    </location>
</feature>
<dbReference type="SUPFAM" id="SSF53335">
    <property type="entry name" value="S-adenosyl-L-methionine-dependent methyltransferases"/>
    <property type="match status" value="1"/>
</dbReference>
<dbReference type="FunFam" id="3.30.300.110:FF:000001">
    <property type="entry name" value="tRNA (guanine(37)-N1)-methyltransferase"/>
    <property type="match status" value="1"/>
</dbReference>
<dbReference type="InterPro" id="IPR056743">
    <property type="entry name" value="TRM5-TYW2-like_MTfase"/>
</dbReference>
<dbReference type="InterPro" id="IPR025792">
    <property type="entry name" value="tRNA_Gua_MeTrfase_euk"/>
</dbReference>
<keyword evidence="7 10" id="KW-0496">Mitochondrion</keyword>
<sequence>MFRPPVNRMMRTLDRSFFKKTVPMAAATVFDKRQIGPVKNALLKTKEICDAPRIIPVRPVPLNGKTPEEGIIWDLRKEKMGGELRDHTSLKCVLLDEKVRPHDKTTWSPVLQELVDKSTIEVFPYNLLLDYDYWNYEDIISSILPENQVDEAPVGFANVGHIAHFNIRDEYLPYRYLIAEILLDKQSIIKSVINKIDDVGSTSQFRTFEYELLGGSPDMNVTVRQQNCDFSFNYSKVYWNTRLEPEHTKLCQEFQKGQAVCDVMAGVGPFAIPAGKKHVFVWANDLNPHAFECLQANSKKNKTYQFVKAFNEDGREFIKKSTKKLITQPLVTIPLMPKKIPRTKPTSPKKDAKIEAELVTCPRTFDHYVMNLPATAVEFLDAFRSVYAGHENLFEPRTSRKLPLVHVYCFSTNSPDIANEERAICERVSKALGYTFTREDIDGKHELQIRPVRLVSPNKQMFCVTFRLPEEVAFAKD</sequence>
<evidence type="ECO:0000256" key="8">
    <source>
        <dbReference type="ARBA" id="ARBA00023242"/>
    </source>
</evidence>
<evidence type="ECO:0000259" key="11">
    <source>
        <dbReference type="PROSITE" id="PS51684"/>
    </source>
</evidence>
<feature type="binding site" evidence="10">
    <location>
        <position position="247"/>
    </location>
    <ligand>
        <name>S-adenosyl-L-methionine</name>
        <dbReference type="ChEBI" id="CHEBI:59789"/>
    </ligand>
</feature>
<evidence type="ECO:0000256" key="3">
    <source>
        <dbReference type="ARBA" id="ARBA00022603"/>
    </source>
</evidence>
<dbReference type="GO" id="GO:0052906">
    <property type="term" value="F:tRNA (guanine(37)-N1)-methyltransferase activity"/>
    <property type="evidence" value="ECO:0007669"/>
    <property type="project" value="UniProtKB-UniRule"/>
</dbReference>
<dbReference type="GO" id="GO:0002939">
    <property type="term" value="P:tRNA N1-guanine methylation"/>
    <property type="evidence" value="ECO:0007669"/>
    <property type="project" value="TreeGrafter"/>
</dbReference>
<feature type="binding site" evidence="10">
    <location>
        <position position="371"/>
    </location>
    <ligand>
        <name>S-adenosyl-L-methionine</name>
        <dbReference type="ChEBI" id="CHEBI:59789"/>
    </ligand>
</feature>
<dbReference type="AlphaFoldDB" id="A0A167WHA7"/>
<reference evidence="12 13" key="1">
    <citation type="journal article" date="2016" name="Genome Biol. Evol.">
        <title>Divergent and convergent evolution of fungal pathogenicity.</title>
        <authorList>
            <person name="Shang Y."/>
            <person name="Xiao G."/>
            <person name="Zheng P."/>
            <person name="Cen K."/>
            <person name="Zhan S."/>
            <person name="Wang C."/>
        </authorList>
    </citation>
    <scope>NUCLEOTIDE SEQUENCE [LARGE SCALE GENOMIC DNA]</scope>
    <source>
        <strain evidence="12 13">ARSEF 7405</strain>
    </source>
</reference>
<evidence type="ECO:0000313" key="13">
    <source>
        <dbReference type="Proteomes" id="UP000242877"/>
    </source>
</evidence>
<evidence type="ECO:0000256" key="4">
    <source>
        <dbReference type="ARBA" id="ARBA00022679"/>
    </source>
</evidence>
<dbReference type="InterPro" id="IPR056744">
    <property type="entry name" value="TRM5/TYW2-like_N"/>
</dbReference>
<dbReference type="Gene3D" id="3.40.50.150">
    <property type="entry name" value="Vaccinia Virus protein VP39"/>
    <property type="match status" value="1"/>
</dbReference>
<dbReference type="Gene3D" id="3.30.300.110">
    <property type="entry name" value="Met-10+ protein-like domains"/>
    <property type="match status" value="1"/>
</dbReference>
<keyword evidence="8 10" id="KW-0539">Nucleus</keyword>
<evidence type="ECO:0000256" key="5">
    <source>
        <dbReference type="ARBA" id="ARBA00022691"/>
    </source>
</evidence>
<dbReference type="GO" id="GO:0070901">
    <property type="term" value="P:mitochondrial tRNA methylation"/>
    <property type="evidence" value="ECO:0007669"/>
    <property type="project" value="UniProtKB-ARBA"/>
</dbReference>
<dbReference type="Pfam" id="PF25133">
    <property type="entry name" value="TYW2_N_2"/>
    <property type="match status" value="1"/>
</dbReference>
<evidence type="ECO:0000313" key="12">
    <source>
        <dbReference type="EMBL" id="KZZ88845.1"/>
    </source>
</evidence>
<evidence type="ECO:0000256" key="2">
    <source>
        <dbReference type="ARBA" id="ARBA00022490"/>
    </source>
</evidence>
<keyword evidence="4 10" id="KW-0808">Transferase</keyword>
<dbReference type="OrthoDB" id="408788at2759"/>
<accession>A0A167WHA7</accession>
<comment type="similarity">
    <text evidence="1">Belongs to the class I-like SAM-binding methyltransferase superfamily. TRM5/TYW2 family.</text>
</comment>
<dbReference type="VEuPathDB" id="FungiDB:AAP_04637"/>
<evidence type="ECO:0000256" key="10">
    <source>
        <dbReference type="HAMAP-Rule" id="MF_03152"/>
    </source>
</evidence>
<comment type="subunit">
    <text evidence="10">Monomer.</text>
</comment>
<dbReference type="HAMAP" id="MF_03152">
    <property type="entry name" value="TRM5"/>
    <property type="match status" value="1"/>
</dbReference>
<evidence type="ECO:0000256" key="7">
    <source>
        <dbReference type="ARBA" id="ARBA00023128"/>
    </source>
</evidence>
<name>A0A167WHA7_9EURO</name>
<dbReference type="Pfam" id="PF02475">
    <property type="entry name" value="TRM5-TYW2_MTfase"/>
    <property type="match status" value="1"/>
</dbReference>
<protein>
    <recommendedName>
        <fullName evidence="10">tRNA (guanine(37)-N1)-methyltransferase</fullName>
        <ecNumber evidence="10">2.1.1.228</ecNumber>
    </recommendedName>
    <alternativeName>
        <fullName evidence="10">M1G-methyltransferase</fullName>
    </alternativeName>
    <alternativeName>
        <fullName evidence="10">tRNA [GM37] methyltransferase</fullName>
    </alternativeName>
    <alternativeName>
        <fullName evidence="10">tRNA methyltransferase 5</fullName>
    </alternativeName>
</protein>
<feature type="binding site" evidence="10">
    <location>
        <begin position="285"/>
        <end position="286"/>
    </location>
    <ligand>
        <name>S-adenosyl-L-methionine</name>
        <dbReference type="ChEBI" id="CHEBI:59789"/>
    </ligand>
</feature>
<evidence type="ECO:0000256" key="6">
    <source>
        <dbReference type="ARBA" id="ARBA00022694"/>
    </source>
</evidence>
<gene>
    <name evidence="10" type="primary">TRM5</name>
    <name evidence="12" type="ORF">AAP_04637</name>
</gene>
<comment type="function">
    <text evidence="10">Specifically methylates the N1 position of guanosine-37 in various cytoplasmic and mitochondrial tRNAs. Methylation is not dependent on the nature of the nucleoside 5' of the target nucleoside. This is the first step in the biosynthesis of wybutosine (yW), a modified base adjacent to the anticodon of tRNAs and required for accurate decoding.</text>
</comment>
<proteinExistence type="inferred from homology"/>
<dbReference type="InterPro" id="IPR029063">
    <property type="entry name" value="SAM-dependent_MTases_sf"/>
</dbReference>
<dbReference type="EMBL" id="AZGZ01000023">
    <property type="protein sequence ID" value="KZZ88845.1"/>
    <property type="molecule type" value="Genomic_DNA"/>
</dbReference>
<dbReference type="GO" id="GO:0005634">
    <property type="term" value="C:nucleus"/>
    <property type="evidence" value="ECO:0007669"/>
    <property type="project" value="UniProtKB-SubCell"/>
</dbReference>
<dbReference type="PANTHER" id="PTHR23245">
    <property type="entry name" value="TRNA METHYLTRANSFERASE"/>
    <property type="match status" value="1"/>
</dbReference>
<feature type="binding site" evidence="10">
    <location>
        <begin position="313"/>
        <end position="314"/>
    </location>
    <ligand>
        <name>S-adenosyl-L-methionine</name>
        <dbReference type="ChEBI" id="CHEBI:59789"/>
    </ligand>
</feature>
<dbReference type="PROSITE" id="PS51684">
    <property type="entry name" value="SAM_MT_TRM5_TYW2"/>
    <property type="match status" value="1"/>
</dbReference>
<dbReference type="PANTHER" id="PTHR23245:SF36">
    <property type="entry name" value="TRNA (GUANINE(37)-N1)-METHYLTRANSFERASE"/>
    <property type="match status" value="1"/>
</dbReference>
<organism evidence="12 13">
    <name type="scientific">Ascosphaera apis ARSEF 7405</name>
    <dbReference type="NCBI Taxonomy" id="392613"/>
    <lineage>
        <taxon>Eukaryota</taxon>
        <taxon>Fungi</taxon>
        <taxon>Dikarya</taxon>
        <taxon>Ascomycota</taxon>
        <taxon>Pezizomycotina</taxon>
        <taxon>Eurotiomycetes</taxon>
        <taxon>Eurotiomycetidae</taxon>
        <taxon>Onygenales</taxon>
        <taxon>Ascosphaeraceae</taxon>
        <taxon>Ascosphaera</taxon>
    </lineage>
</organism>